<dbReference type="GO" id="GO:0008757">
    <property type="term" value="F:S-adenosylmethionine-dependent methyltransferase activity"/>
    <property type="evidence" value="ECO:0007669"/>
    <property type="project" value="InterPro"/>
</dbReference>
<feature type="domain" description="Methyltransferase type 11" evidence="1">
    <location>
        <begin position="46"/>
        <end position="130"/>
    </location>
</feature>
<dbReference type="InterPro" id="IPR013216">
    <property type="entry name" value="Methyltransf_11"/>
</dbReference>
<keyword evidence="3" id="KW-1185">Reference proteome</keyword>
<sequence>MTLTLPFNDHVAEYEEWYKKYPFVFKSEVAAIRELMPKGENIHGIEVGLGTGRFAKALGIKEGIEPAANMRALALKKKIFVMNAVAEKLPYKSLQFDFVLMNSCISYFTDVQDAFKEALRVLKRKGCLIVGFIDKNSRIGKYYEDRKPKSIFYKHANFYSVNKVEEELKKAGFKELQFSQTLFHALDKTESTETPLPGYGKGSFVLVKAVK</sequence>
<dbReference type="Proteomes" id="UP000326903">
    <property type="component" value="Unassembled WGS sequence"/>
</dbReference>
<dbReference type="EMBL" id="VYQF01000011">
    <property type="protein sequence ID" value="KAA9035651.1"/>
    <property type="molecule type" value="Genomic_DNA"/>
</dbReference>
<dbReference type="Pfam" id="PF08241">
    <property type="entry name" value="Methyltransf_11"/>
    <property type="match status" value="1"/>
</dbReference>
<dbReference type="SUPFAM" id="SSF53335">
    <property type="entry name" value="S-adenosyl-L-methionine-dependent methyltransferases"/>
    <property type="match status" value="1"/>
</dbReference>
<evidence type="ECO:0000313" key="3">
    <source>
        <dbReference type="Proteomes" id="UP000326903"/>
    </source>
</evidence>
<dbReference type="RefSeq" id="WP_150416807.1">
    <property type="nucleotide sequence ID" value="NZ_VYQF01000011.1"/>
</dbReference>
<name>A0A5J5IAJ1_9BACT</name>
<organism evidence="2 3">
    <name type="scientific">Ginsengibacter hankyongi</name>
    <dbReference type="NCBI Taxonomy" id="2607284"/>
    <lineage>
        <taxon>Bacteria</taxon>
        <taxon>Pseudomonadati</taxon>
        <taxon>Bacteroidota</taxon>
        <taxon>Chitinophagia</taxon>
        <taxon>Chitinophagales</taxon>
        <taxon>Chitinophagaceae</taxon>
        <taxon>Ginsengibacter</taxon>
    </lineage>
</organism>
<gene>
    <name evidence="2" type="ORF">FW778_20725</name>
</gene>
<comment type="caution">
    <text evidence="2">The sequence shown here is derived from an EMBL/GenBank/DDBJ whole genome shotgun (WGS) entry which is preliminary data.</text>
</comment>
<dbReference type="CDD" id="cd02440">
    <property type="entry name" value="AdoMet_MTases"/>
    <property type="match status" value="1"/>
</dbReference>
<accession>A0A5J5IAJ1</accession>
<evidence type="ECO:0000259" key="1">
    <source>
        <dbReference type="Pfam" id="PF08241"/>
    </source>
</evidence>
<dbReference type="InterPro" id="IPR029063">
    <property type="entry name" value="SAM-dependent_MTases_sf"/>
</dbReference>
<protein>
    <submittedName>
        <fullName evidence="2">Class I SAM-dependent methyltransferase</fullName>
    </submittedName>
</protein>
<keyword evidence="2" id="KW-0489">Methyltransferase</keyword>
<reference evidence="2 3" key="1">
    <citation type="submission" date="2019-09" db="EMBL/GenBank/DDBJ databases">
        <title>Draft genome sequence of Ginsengibacter sp. BR5-29.</title>
        <authorList>
            <person name="Im W.-T."/>
        </authorList>
    </citation>
    <scope>NUCLEOTIDE SEQUENCE [LARGE SCALE GENOMIC DNA]</scope>
    <source>
        <strain evidence="2 3">BR5-29</strain>
    </source>
</reference>
<dbReference type="Gene3D" id="3.40.50.150">
    <property type="entry name" value="Vaccinia Virus protein VP39"/>
    <property type="match status" value="1"/>
</dbReference>
<dbReference type="AlphaFoldDB" id="A0A5J5IAJ1"/>
<proteinExistence type="predicted"/>
<keyword evidence="2" id="KW-0808">Transferase</keyword>
<dbReference type="GO" id="GO:0032259">
    <property type="term" value="P:methylation"/>
    <property type="evidence" value="ECO:0007669"/>
    <property type="project" value="UniProtKB-KW"/>
</dbReference>
<evidence type="ECO:0000313" key="2">
    <source>
        <dbReference type="EMBL" id="KAA9035651.1"/>
    </source>
</evidence>